<proteinExistence type="predicted"/>
<evidence type="ECO:0000313" key="1">
    <source>
        <dbReference type="EMBL" id="PEN06080.1"/>
    </source>
</evidence>
<sequence>MPATTNFDEWLDDAGPQGYQEIWELAQAVKSGGNYGRFAGKGANDKTVVTAGSGHEALIIASPEARSRFLEMVRDRYCNEMTIEGYYEFNRQLEQDD</sequence>
<dbReference type="Proteomes" id="UP000221024">
    <property type="component" value="Unassembled WGS sequence"/>
</dbReference>
<keyword evidence="2" id="KW-1185">Reference proteome</keyword>
<evidence type="ECO:0000313" key="2">
    <source>
        <dbReference type="Proteomes" id="UP000221024"/>
    </source>
</evidence>
<dbReference type="EMBL" id="PDEP01000010">
    <property type="protein sequence ID" value="PEN06080.1"/>
    <property type="molecule type" value="Genomic_DNA"/>
</dbReference>
<accession>A0A2H3NJU9</accession>
<dbReference type="OrthoDB" id="1454130at2"/>
<dbReference type="AlphaFoldDB" id="A0A2H3NJU9"/>
<organism evidence="1 2">
    <name type="scientific">Longimonas halophila</name>
    <dbReference type="NCBI Taxonomy" id="1469170"/>
    <lineage>
        <taxon>Bacteria</taxon>
        <taxon>Pseudomonadati</taxon>
        <taxon>Rhodothermota</taxon>
        <taxon>Rhodothermia</taxon>
        <taxon>Rhodothermales</taxon>
        <taxon>Salisaetaceae</taxon>
        <taxon>Longimonas</taxon>
    </lineage>
</organism>
<reference evidence="1 2" key="1">
    <citation type="submission" date="2017-10" db="EMBL/GenBank/DDBJ databases">
        <title>Draft genome of Longimonas halophila.</title>
        <authorList>
            <person name="Goh K.M."/>
            <person name="Shamsir M.S."/>
            <person name="Lim S.W."/>
        </authorList>
    </citation>
    <scope>NUCLEOTIDE SEQUENCE [LARGE SCALE GENOMIC DNA]</scope>
    <source>
        <strain evidence="1 2">KCTC 42399</strain>
    </source>
</reference>
<protein>
    <submittedName>
        <fullName evidence="1">Uncharacterized protein</fullName>
    </submittedName>
</protein>
<comment type="caution">
    <text evidence="1">The sequence shown here is derived from an EMBL/GenBank/DDBJ whole genome shotgun (WGS) entry which is preliminary data.</text>
</comment>
<name>A0A2H3NJU9_9BACT</name>
<dbReference type="RefSeq" id="WP_098062769.1">
    <property type="nucleotide sequence ID" value="NZ_PDEP01000010.1"/>
</dbReference>
<gene>
    <name evidence="1" type="ORF">CRI93_11420</name>
</gene>